<proteinExistence type="predicted"/>
<dbReference type="PANTHER" id="PTHR35378:SF1">
    <property type="entry name" value="C2H2-TYPE DOMAIN-CONTAINING PROTEIN"/>
    <property type="match status" value="1"/>
</dbReference>
<dbReference type="GeneID" id="100182085"/>
<keyword evidence="1" id="KW-1133">Transmembrane helix</keyword>
<feature type="transmembrane region" description="Helical" evidence="1">
    <location>
        <begin position="205"/>
        <end position="223"/>
    </location>
</feature>
<dbReference type="OrthoDB" id="415230at2759"/>
<reference evidence="2" key="2">
    <citation type="journal article" date="2008" name="Genome Biol.">
        <title>Improved genome assembly and evidence-based global gene model set for the chordate Ciona intestinalis: new insight into intron and operon populations.</title>
        <authorList>
            <person name="Satou Y."/>
            <person name="Mineta K."/>
            <person name="Ogasawara M."/>
            <person name="Sasakura Y."/>
            <person name="Shoguchi E."/>
            <person name="Ueno K."/>
            <person name="Yamada L."/>
            <person name="Matsumoto J."/>
            <person name="Wasserscheid J."/>
            <person name="Dewar K."/>
            <person name="Wiley G.B."/>
            <person name="Macmil S.L."/>
            <person name="Roe B.A."/>
            <person name="Zeller R.W."/>
            <person name="Hastings K.E."/>
            <person name="Lemaire P."/>
            <person name="Lindquist E."/>
            <person name="Endo T."/>
            <person name="Hotta K."/>
            <person name="Inaba K."/>
        </authorList>
    </citation>
    <scope>NUCLEOTIDE SEQUENCE [LARGE SCALE GENOMIC DNA]</scope>
    <source>
        <strain evidence="2">wild type</strain>
    </source>
</reference>
<keyword evidence="1" id="KW-0812">Transmembrane</keyword>
<reference evidence="2" key="4">
    <citation type="submission" date="2025-09" db="UniProtKB">
        <authorList>
            <consortium name="Ensembl"/>
        </authorList>
    </citation>
    <scope>IDENTIFICATION</scope>
</reference>
<keyword evidence="1" id="KW-0472">Membrane</keyword>
<evidence type="ECO:0000313" key="3">
    <source>
        <dbReference type="Proteomes" id="UP000008144"/>
    </source>
</evidence>
<dbReference type="Proteomes" id="UP000008144">
    <property type="component" value="Chromosome 1"/>
</dbReference>
<dbReference type="KEGG" id="cin:100182085"/>
<dbReference type="Ensembl" id="ENSCINT00000025299.2">
    <property type="protein sequence ID" value="ENSCINP00000025053.2"/>
    <property type="gene ID" value="ENSCING00000013701.2"/>
</dbReference>
<keyword evidence="3" id="KW-1185">Reference proteome</keyword>
<dbReference type="HOGENOM" id="CLU_1219337_0_0_1"/>
<gene>
    <name evidence="2" type="primary">LOC100182085</name>
</gene>
<protein>
    <submittedName>
        <fullName evidence="2">Uncharacterized LOC100182085</fullName>
    </submittedName>
</protein>
<dbReference type="AlphaFoldDB" id="F6PRR0"/>
<dbReference type="EMBL" id="EAAA01000183">
    <property type="status" value="NOT_ANNOTATED_CDS"/>
    <property type="molecule type" value="Genomic_DNA"/>
</dbReference>
<reference evidence="3" key="1">
    <citation type="journal article" date="2002" name="Science">
        <title>The draft genome of Ciona intestinalis: insights into chordate and vertebrate origins.</title>
        <authorList>
            <person name="Dehal P."/>
            <person name="Satou Y."/>
            <person name="Campbell R.K."/>
            <person name="Chapman J."/>
            <person name="Degnan B."/>
            <person name="De Tomaso A."/>
            <person name="Davidson B."/>
            <person name="Di Gregorio A."/>
            <person name="Gelpke M."/>
            <person name="Goodstein D.M."/>
            <person name="Harafuji N."/>
            <person name="Hastings K.E."/>
            <person name="Ho I."/>
            <person name="Hotta K."/>
            <person name="Huang W."/>
            <person name="Kawashima T."/>
            <person name="Lemaire P."/>
            <person name="Martinez D."/>
            <person name="Meinertzhagen I.A."/>
            <person name="Necula S."/>
            <person name="Nonaka M."/>
            <person name="Putnam N."/>
            <person name="Rash S."/>
            <person name="Saiga H."/>
            <person name="Satake M."/>
            <person name="Terry A."/>
            <person name="Yamada L."/>
            <person name="Wang H.G."/>
            <person name="Awazu S."/>
            <person name="Azumi K."/>
            <person name="Boore J."/>
            <person name="Branno M."/>
            <person name="Chin-Bow S."/>
            <person name="DeSantis R."/>
            <person name="Doyle S."/>
            <person name="Francino P."/>
            <person name="Keys D.N."/>
            <person name="Haga S."/>
            <person name="Hayashi H."/>
            <person name="Hino K."/>
            <person name="Imai K.S."/>
            <person name="Inaba K."/>
            <person name="Kano S."/>
            <person name="Kobayashi K."/>
            <person name="Kobayashi M."/>
            <person name="Lee B.I."/>
            <person name="Makabe K.W."/>
            <person name="Manohar C."/>
            <person name="Matassi G."/>
            <person name="Medina M."/>
            <person name="Mochizuki Y."/>
            <person name="Mount S."/>
            <person name="Morishita T."/>
            <person name="Miura S."/>
            <person name="Nakayama A."/>
            <person name="Nishizaka S."/>
            <person name="Nomoto H."/>
            <person name="Ohta F."/>
            <person name="Oishi K."/>
            <person name="Rigoutsos I."/>
            <person name="Sano M."/>
            <person name="Sasaki A."/>
            <person name="Sasakura Y."/>
            <person name="Shoguchi E."/>
            <person name="Shin-i T."/>
            <person name="Spagnuolo A."/>
            <person name="Stainier D."/>
            <person name="Suzuki M.M."/>
            <person name="Tassy O."/>
            <person name="Takatori N."/>
            <person name="Tokuoka M."/>
            <person name="Yagi K."/>
            <person name="Yoshizaki F."/>
            <person name="Wada S."/>
            <person name="Zhang C."/>
            <person name="Hyatt P.D."/>
            <person name="Larimer F."/>
            <person name="Detter C."/>
            <person name="Doggett N."/>
            <person name="Glavina T."/>
            <person name="Hawkins T."/>
            <person name="Richardson P."/>
            <person name="Lucas S."/>
            <person name="Kohara Y."/>
            <person name="Levine M."/>
            <person name="Satoh N."/>
            <person name="Rokhsar D.S."/>
        </authorList>
    </citation>
    <scope>NUCLEOTIDE SEQUENCE [LARGE SCALE GENOMIC DNA]</scope>
</reference>
<accession>F6PRR0</accession>
<dbReference type="PANTHER" id="PTHR35378">
    <property type="entry name" value="UNNAMED PRODUCT"/>
    <property type="match status" value="1"/>
</dbReference>
<reference evidence="2" key="3">
    <citation type="submission" date="2025-08" db="UniProtKB">
        <authorList>
            <consortium name="Ensembl"/>
        </authorList>
    </citation>
    <scope>IDENTIFICATION</scope>
</reference>
<dbReference type="RefSeq" id="XP_002132101.1">
    <property type="nucleotide sequence ID" value="XM_002132065.5"/>
</dbReference>
<dbReference type="STRING" id="7719.ENSCINP00000025053"/>
<name>F6PRR0_CIOIN</name>
<evidence type="ECO:0000313" key="2">
    <source>
        <dbReference type="Ensembl" id="ENSCINP00000025053.2"/>
    </source>
</evidence>
<sequence>MYGRNQYTGNLCIMKPTNIQFSQDSVAKSFKNEGAELHDTCQLISTGSVSADEIRPIRVIIKDNKAISVDNRRLYVFRVLEISGHLHSIKVQVINQYDEERFTSTNNGCHVRLRSGGRRQRAPPAYRHCECYEGISQAVFSPSIYGQHEVQGRTNMTDHLYTPRGYRSNYTPETSRFDTVDHARNIENKQPARQSMASTTQHDEYLFAKILLFLLFIFFLAIFPKKA</sequence>
<dbReference type="InParanoid" id="F6PRR0"/>
<organism evidence="2 3">
    <name type="scientific">Ciona intestinalis</name>
    <name type="common">Transparent sea squirt</name>
    <name type="synonym">Ascidia intestinalis</name>
    <dbReference type="NCBI Taxonomy" id="7719"/>
    <lineage>
        <taxon>Eukaryota</taxon>
        <taxon>Metazoa</taxon>
        <taxon>Chordata</taxon>
        <taxon>Tunicata</taxon>
        <taxon>Ascidiacea</taxon>
        <taxon>Phlebobranchia</taxon>
        <taxon>Cionidae</taxon>
        <taxon>Ciona</taxon>
    </lineage>
</organism>
<dbReference type="GeneTree" id="ENSGT00690000102701"/>
<evidence type="ECO:0000256" key="1">
    <source>
        <dbReference type="SAM" id="Phobius"/>
    </source>
</evidence>
<accession>A0A1W2WJQ4</accession>